<dbReference type="OrthoDB" id="7868674at2"/>
<evidence type="ECO:0000256" key="1">
    <source>
        <dbReference type="SAM" id="SignalP"/>
    </source>
</evidence>
<evidence type="ECO:0000313" key="2">
    <source>
        <dbReference type="EMBL" id="OCW56687.1"/>
    </source>
</evidence>
<comment type="caution">
    <text evidence="2">The sequence shown here is derived from an EMBL/GenBank/DDBJ whole genome shotgun (WGS) entry which is preliminary data.</text>
</comment>
<name>A0A1C1YTH7_9HYPH</name>
<feature type="chain" id="PRO_5008656504" description="DUF1344 domain-containing protein" evidence="1">
    <location>
        <begin position="23"/>
        <end position="79"/>
    </location>
</feature>
<evidence type="ECO:0008006" key="4">
    <source>
        <dbReference type="Google" id="ProtNLM"/>
    </source>
</evidence>
<organism evidence="2 3">
    <name type="scientific">Hoeflea olei</name>
    <dbReference type="NCBI Taxonomy" id="1480615"/>
    <lineage>
        <taxon>Bacteria</taxon>
        <taxon>Pseudomonadati</taxon>
        <taxon>Pseudomonadota</taxon>
        <taxon>Alphaproteobacteria</taxon>
        <taxon>Hyphomicrobiales</taxon>
        <taxon>Rhizobiaceae</taxon>
        <taxon>Hoeflea</taxon>
    </lineage>
</organism>
<dbReference type="Proteomes" id="UP000094795">
    <property type="component" value="Unassembled WGS sequence"/>
</dbReference>
<protein>
    <recommendedName>
        <fullName evidence="4">DUF1344 domain-containing protein</fullName>
    </recommendedName>
</protein>
<keyword evidence="1" id="KW-0732">Signal</keyword>
<dbReference type="AlphaFoldDB" id="A0A1C1YTH7"/>
<feature type="signal peptide" evidence="1">
    <location>
        <begin position="1"/>
        <end position="22"/>
    </location>
</feature>
<reference evidence="2 3" key="1">
    <citation type="submission" date="2015-12" db="EMBL/GenBank/DDBJ databases">
        <authorList>
            <person name="Shamseldin A."/>
            <person name="Moawad H."/>
            <person name="Abd El-Rahim W.M."/>
            <person name="Sadowsky M.J."/>
        </authorList>
    </citation>
    <scope>NUCLEOTIDE SEQUENCE [LARGE SCALE GENOMIC DNA]</scope>
    <source>
        <strain evidence="2 3">JC234</strain>
    </source>
</reference>
<evidence type="ECO:0000313" key="3">
    <source>
        <dbReference type="Proteomes" id="UP000094795"/>
    </source>
</evidence>
<accession>A0A1C1YTH7</accession>
<dbReference type="EMBL" id="LQZT01000034">
    <property type="protein sequence ID" value="OCW56687.1"/>
    <property type="molecule type" value="Genomic_DNA"/>
</dbReference>
<keyword evidence="3" id="KW-1185">Reference proteome</keyword>
<sequence>MRIALSSLTAAALFASALGALAASTMTTGTIKSFVLNDGTAYSLPTGYKDPGLKAGKKVELGWHMQDSRHVADTVKLMN</sequence>
<dbReference type="RefSeq" id="WP_066181340.1">
    <property type="nucleotide sequence ID" value="NZ_LQZT01000034.1"/>
</dbReference>
<proteinExistence type="predicted"/>
<gene>
    <name evidence="2" type="ORF">AWJ14_17305</name>
</gene>